<dbReference type="InterPro" id="IPR050832">
    <property type="entry name" value="Bact_Acetyltransf"/>
</dbReference>
<evidence type="ECO:0000313" key="5">
    <source>
        <dbReference type="Proteomes" id="UP000034176"/>
    </source>
</evidence>
<reference evidence="4 5" key="1">
    <citation type="journal article" date="2015" name="Nature">
        <title>rRNA introns, odd ribosomes, and small enigmatic genomes across a large radiation of phyla.</title>
        <authorList>
            <person name="Brown C.T."/>
            <person name="Hug L.A."/>
            <person name="Thomas B.C."/>
            <person name="Sharon I."/>
            <person name="Castelle C.J."/>
            <person name="Singh A."/>
            <person name="Wilkins M.J."/>
            <person name="Williams K.H."/>
            <person name="Banfield J.F."/>
        </authorList>
    </citation>
    <scope>NUCLEOTIDE SEQUENCE [LARGE SCALE GENOMIC DNA]</scope>
</reference>
<dbReference type="CDD" id="cd04301">
    <property type="entry name" value="NAT_SF"/>
    <property type="match status" value="1"/>
</dbReference>
<dbReference type="PROSITE" id="PS51186">
    <property type="entry name" value="GNAT"/>
    <property type="match status" value="1"/>
</dbReference>
<comment type="caution">
    <text evidence="4">The sequence shown here is derived from an EMBL/GenBank/DDBJ whole genome shotgun (WGS) entry which is preliminary data.</text>
</comment>
<dbReference type="InterPro" id="IPR000182">
    <property type="entry name" value="GNAT_dom"/>
</dbReference>
<dbReference type="STRING" id="1618434.UR52_C0022G0002"/>
<evidence type="ECO:0000259" key="3">
    <source>
        <dbReference type="PROSITE" id="PS51186"/>
    </source>
</evidence>
<evidence type="ECO:0000313" key="4">
    <source>
        <dbReference type="EMBL" id="KKP58095.1"/>
    </source>
</evidence>
<feature type="domain" description="N-acetyltransferase" evidence="3">
    <location>
        <begin position="5"/>
        <end position="146"/>
    </location>
</feature>
<proteinExistence type="predicted"/>
<dbReference type="GO" id="GO:0016747">
    <property type="term" value="F:acyltransferase activity, transferring groups other than amino-acyl groups"/>
    <property type="evidence" value="ECO:0007669"/>
    <property type="project" value="InterPro"/>
</dbReference>
<protein>
    <submittedName>
        <fullName evidence="4">GCN5-related N-acetyltransferase</fullName>
    </submittedName>
</protein>
<sequence length="149" mass="17890">MKSQITIQNATLEDIDTIWRWGEENWEMWQNPEDKYYPKEQLIKWFSQPDNCLLLVARDGKKTVGMCLSYILNTWVLIDGLFVEKAYRKQGLAQKLFQETEKLLKEKNHHLLGLLVHENNSYALNFYKKQGYKQGFKFHWMSKELKDIK</sequence>
<dbReference type="PANTHER" id="PTHR43877:SF2">
    <property type="entry name" value="AMINOALKYLPHOSPHONATE N-ACETYLTRANSFERASE-RELATED"/>
    <property type="match status" value="1"/>
</dbReference>
<organism evidence="4 5">
    <name type="scientific">Candidatus Gottesmanbacteria bacterium GW2011_GWA1_34_13</name>
    <dbReference type="NCBI Taxonomy" id="1618434"/>
    <lineage>
        <taxon>Bacteria</taxon>
        <taxon>Candidatus Gottesmaniibacteriota</taxon>
    </lineage>
</organism>
<dbReference type="AlphaFoldDB" id="A0A0G0D4D0"/>
<dbReference type="InterPro" id="IPR016181">
    <property type="entry name" value="Acyl_CoA_acyltransferase"/>
</dbReference>
<gene>
    <name evidence="4" type="ORF">UR52_C0022G0002</name>
</gene>
<accession>A0A0G0D4D0</accession>
<evidence type="ECO:0000256" key="2">
    <source>
        <dbReference type="ARBA" id="ARBA00023315"/>
    </source>
</evidence>
<keyword evidence="2" id="KW-0012">Acyltransferase</keyword>
<dbReference type="PANTHER" id="PTHR43877">
    <property type="entry name" value="AMINOALKYLPHOSPHONATE N-ACETYLTRANSFERASE-RELATED-RELATED"/>
    <property type="match status" value="1"/>
</dbReference>
<dbReference type="EMBL" id="LBPN01000022">
    <property type="protein sequence ID" value="KKP58095.1"/>
    <property type="molecule type" value="Genomic_DNA"/>
</dbReference>
<keyword evidence="1 4" id="KW-0808">Transferase</keyword>
<evidence type="ECO:0000256" key="1">
    <source>
        <dbReference type="ARBA" id="ARBA00022679"/>
    </source>
</evidence>
<dbReference type="Gene3D" id="3.40.630.30">
    <property type="match status" value="1"/>
</dbReference>
<dbReference type="Proteomes" id="UP000034176">
    <property type="component" value="Unassembled WGS sequence"/>
</dbReference>
<dbReference type="SUPFAM" id="SSF55729">
    <property type="entry name" value="Acyl-CoA N-acyltransferases (Nat)"/>
    <property type="match status" value="1"/>
</dbReference>
<name>A0A0G0D4D0_9BACT</name>
<dbReference type="Pfam" id="PF00583">
    <property type="entry name" value="Acetyltransf_1"/>
    <property type="match status" value="1"/>
</dbReference>